<evidence type="ECO:0000313" key="18">
    <source>
        <dbReference type="Proteomes" id="UP000749559"/>
    </source>
</evidence>
<evidence type="ECO:0000256" key="8">
    <source>
        <dbReference type="ARBA" id="ARBA00022723"/>
    </source>
</evidence>
<comment type="catalytic activity">
    <reaction evidence="14">
        <text>riboflavin + ATP = FMN + ADP + H(+)</text>
        <dbReference type="Rhea" id="RHEA:14357"/>
        <dbReference type="ChEBI" id="CHEBI:15378"/>
        <dbReference type="ChEBI" id="CHEBI:30616"/>
        <dbReference type="ChEBI" id="CHEBI:57986"/>
        <dbReference type="ChEBI" id="CHEBI:58210"/>
        <dbReference type="ChEBI" id="CHEBI:456216"/>
        <dbReference type="EC" id="2.7.1.26"/>
    </reaction>
    <physiologicalReaction direction="left-to-right" evidence="14">
        <dbReference type="Rhea" id="RHEA:14358"/>
    </physiologicalReaction>
</comment>
<dbReference type="GO" id="GO:0005739">
    <property type="term" value="C:mitochondrion"/>
    <property type="evidence" value="ECO:0007669"/>
    <property type="project" value="TreeGrafter"/>
</dbReference>
<dbReference type="OrthoDB" id="276388at2759"/>
<dbReference type="Pfam" id="PF01687">
    <property type="entry name" value="Flavokinase"/>
    <property type="match status" value="1"/>
</dbReference>
<evidence type="ECO:0000256" key="2">
    <source>
        <dbReference type="ARBA" id="ARBA00005201"/>
    </source>
</evidence>
<dbReference type="GO" id="GO:0005524">
    <property type="term" value="F:ATP binding"/>
    <property type="evidence" value="ECO:0007669"/>
    <property type="project" value="UniProtKB-KW"/>
</dbReference>
<evidence type="ECO:0000256" key="16">
    <source>
        <dbReference type="ARBA" id="ARBA00077632"/>
    </source>
</evidence>
<organism evidence="17 18">
    <name type="scientific">Owenia fusiformis</name>
    <name type="common">Polychaete worm</name>
    <dbReference type="NCBI Taxonomy" id="6347"/>
    <lineage>
        <taxon>Eukaryota</taxon>
        <taxon>Metazoa</taxon>
        <taxon>Spiralia</taxon>
        <taxon>Lophotrochozoa</taxon>
        <taxon>Annelida</taxon>
        <taxon>Polychaeta</taxon>
        <taxon>Sedentaria</taxon>
        <taxon>Canalipalpata</taxon>
        <taxon>Sabellida</taxon>
        <taxon>Oweniida</taxon>
        <taxon>Oweniidae</taxon>
        <taxon>Owenia</taxon>
    </lineage>
</organism>
<keyword evidence="11" id="KW-0862">Zinc</keyword>
<evidence type="ECO:0000256" key="5">
    <source>
        <dbReference type="ARBA" id="ARBA00022630"/>
    </source>
</evidence>
<dbReference type="PANTHER" id="PTHR22749:SF6">
    <property type="entry name" value="RIBOFLAVIN KINASE"/>
    <property type="match status" value="1"/>
</dbReference>
<dbReference type="EC" id="2.7.1.26" evidence="3"/>
<reference evidence="17" key="1">
    <citation type="submission" date="2022-03" db="EMBL/GenBank/DDBJ databases">
        <authorList>
            <person name="Martin C."/>
        </authorList>
    </citation>
    <scope>NUCLEOTIDE SEQUENCE</scope>
</reference>
<keyword evidence="18" id="KW-1185">Reference proteome</keyword>
<comment type="function">
    <text evidence="15">Catalyzes the phosphorylation of riboflavin (vitamin B2) to form flavin-mononucleotide (FMN), hence rate-limiting enzyme in the synthesis of FAD. Essential for TNF-induced reactive oxygen species (ROS) production. Through its interaction with both TNFRSF1A and CYBA, physically and functionally couples TNFRSF1A to NADPH oxidase. TNF-activation of RFK may enhance the incorporation of FAD in NADPH oxidase, a critical step for the assembly and activation of NADPH oxidase.</text>
</comment>
<comment type="pathway">
    <text evidence="2">Cofactor biosynthesis; FMN biosynthesis; FMN from riboflavin (ATP route): step 1/1.</text>
</comment>
<evidence type="ECO:0000256" key="12">
    <source>
        <dbReference type="ARBA" id="ARBA00022840"/>
    </source>
</evidence>
<dbReference type="Gene3D" id="2.40.30.30">
    <property type="entry name" value="Riboflavin kinase-like"/>
    <property type="match status" value="1"/>
</dbReference>
<keyword evidence="7" id="KW-0808">Transferase</keyword>
<evidence type="ECO:0000256" key="3">
    <source>
        <dbReference type="ARBA" id="ARBA00012105"/>
    </source>
</evidence>
<keyword evidence="12" id="KW-0067">ATP-binding</keyword>
<dbReference type="InterPro" id="IPR023465">
    <property type="entry name" value="Riboflavin_kinase_dom_sf"/>
</dbReference>
<dbReference type="GO" id="GO:0008531">
    <property type="term" value="F:riboflavin kinase activity"/>
    <property type="evidence" value="ECO:0007669"/>
    <property type="project" value="UniProtKB-EC"/>
</dbReference>
<evidence type="ECO:0000256" key="13">
    <source>
        <dbReference type="ARBA" id="ARBA00029789"/>
    </source>
</evidence>
<keyword evidence="6" id="KW-0288">FMN</keyword>
<keyword evidence="10" id="KW-0418">Kinase</keyword>
<evidence type="ECO:0000256" key="1">
    <source>
        <dbReference type="ARBA" id="ARBA00001947"/>
    </source>
</evidence>
<dbReference type="Proteomes" id="UP000749559">
    <property type="component" value="Unassembled WGS sequence"/>
</dbReference>
<keyword evidence="9" id="KW-0547">Nucleotide-binding</keyword>
<dbReference type="GO" id="GO:0009398">
    <property type="term" value="P:FMN biosynthetic process"/>
    <property type="evidence" value="ECO:0007669"/>
    <property type="project" value="UniProtKB-UniPathway"/>
</dbReference>
<dbReference type="FunFam" id="2.40.30.30:FF:000002">
    <property type="entry name" value="Riboflavin kinase, putative"/>
    <property type="match status" value="1"/>
</dbReference>
<evidence type="ECO:0000256" key="14">
    <source>
        <dbReference type="ARBA" id="ARBA00050912"/>
    </source>
</evidence>
<evidence type="ECO:0000256" key="10">
    <source>
        <dbReference type="ARBA" id="ARBA00022777"/>
    </source>
</evidence>
<evidence type="ECO:0000256" key="15">
    <source>
        <dbReference type="ARBA" id="ARBA00054097"/>
    </source>
</evidence>
<dbReference type="SMART" id="SM00904">
    <property type="entry name" value="Flavokinase"/>
    <property type="match status" value="1"/>
</dbReference>
<sequence>MSMIRNLLKRMPATSLKRPVTHWQGKDFSPKTKSVNHIIHKNVQNVNKNLNGTILPYMTKGKTIKGFQRGSKSLGTPTANFPEEVVDELPPSLPTGVYFGWASVDGGPIYKMVMSVGWNPFYNNEKKSMETHILHTFEEDFYGSELKVVMVGYIRPEKNFKSLDDLISAIKSDIDTAHEQLEKPEYQIYKDNEFFKPTLQNGHVNGLVNGTER</sequence>
<dbReference type="GO" id="GO:0046872">
    <property type="term" value="F:metal ion binding"/>
    <property type="evidence" value="ECO:0007669"/>
    <property type="project" value="UniProtKB-KW"/>
</dbReference>
<dbReference type="EMBL" id="CAIIXF020000007">
    <property type="protein sequence ID" value="CAH1788202.1"/>
    <property type="molecule type" value="Genomic_DNA"/>
</dbReference>
<name>A0A8J1UHJ5_OWEFU</name>
<dbReference type="UniPathway" id="UPA00276">
    <property type="reaction ID" value="UER00406"/>
</dbReference>
<gene>
    <name evidence="17" type="ORF">OFUS_LOCUS13777</name>
</gene>
<evidence type="ECO:0000256" key="4">
    <source>
        <dbReference type="ARBA" id="ARBA00017394"/>
    </source>
</evidence>
<dbReference type="InterPro" id="IPR015865">
    <property type="entry name" value="Riboflavin_kinase_bac/euk"/>
</dbReference>
<evidence type="ECO:0000256" key="9">
    <source>
        <dbReference type="ARBA" id="ARBA00022741"/>
    </source>
</evidence>
<evidence type="ECO:0000256" key="11">
    <source>
        <dbReference type="ARBA" id="ARBA00022833"/>
    </source>
</evidence>
<keyword evidence="5" id="KW-0285">Flavoprotein</keyword>
<accession>A0A8J1UHJ5</accession>
<dbReference type="SUPFAM" id="SSF82114">
    <property type="entry name" value="Riboflavin kinase-like"/>
    <property type="match status" value="1"/>
</dbReference>
<dbReference type="AlphaFoldDB" id="A0A8J1UHJ5"/>
<comment type="cofactor">
    <cofactor evidence="1">
        <name>Zn(2+)</name>
        <dbReference type="ChEBI" id="CHEBI:29105"/>
    </cofactor>
</comment>
<comment type="caution">
    <text evidence="17">The sequence shown here is derived from an EMBL/GenBank/DDBJ whole genome shotgun (WGS) entry which is preliminary data.</text>
</comment>
<keyword evidence="8" id="KW-0479">Metal-binding</keyword>
<protein>
    <recommendedName>
        <fullName evidence="4">Riboflavin kinase</fullName>
        <ecNumber evidence="3">2.7.1.26</ecNumber>
    </recommendedName>
    <alternativeName>
        <fullName evidence="16">ATP:riboflavin 5'-phosphotransferase</fullName>
    </alternativeName>
    <alternativeName>
        <fullName evidence="13">Flavokinase</fullName>
    </alternativeName>
</protein>
<evidence type="ECO:0000313" key="17">
    <source>
        <dbReference type="EMBL" id="CAH1788202.1"/>
    </source>
</evidence>
<dbReference type="GO" id="GO:0009231">
    <property type="term" value="P:riboflavin biosynthetic process"/>
    <property type="evidence" value="ECO:0007669"/>
    <property type="project" value="InterPro"/>
</dbReference>
<evidence type="ECO:0000256" key="6">
    <source>
        <dbReference type="ARBA" id="ARBA00022643"/>
    </source>
</evidence>
<proteinExistence type="predicted"/>
<dbReference type="InterPro" id="IPR023468">
    <property type="entry name" value="Riboflavin_kinase"/>
</dbReference>
<evidence type="ECO:0000256" key="7">
    <source>
        <dbReference type="ARBA" id="ARBA00022679"/>
    </source>
</evidence>
<dbReference type="PANTHER" id="PTHR22749">
    <property type="entry name" value="RIBOFLAVIN KINASE/FMN ADENYLYLTRANSFERASE"/>
    <property type="match status" value="1"/>
</dbReference>